<evidence type="ECO:0008006" key="5">
    <source>
        <dbReference type="Google" id="ProtNLM"/>
    </source>
</evidence>
<gene>
    <name evidence="3" type="ORF">GCM10007298_03150</name>
</gene>
<evidence type="ECO:0000256" key="1">
    <source>
        <dbReference type="SAM" id="MobiDB-lite"/>
    </source>
</evidence>
<dbReference type="RefSeq" id="WP_188486286.1">
    <property type="nucleotide sequence ID" value="NZ_BMCS01000001.1"/>
</dbReference>
<evidence type="ECO:0000256" key="2">
    <source>
        <dbReference type="SAM" id="Phobius"/>
    </source>
</evidence>
<comment type="caution">
    <text evidence="3">The sequence shown here is derived from an EMBL/GenBank/DDBJ whole genome shotgun (WGS) entry which is preliminary data.</text>
</comment>
<proteinExistence type="predicted"/>
<keyword evidence="4" id="KW-1185">Reference proteome</keyword>
<feature type="transmembrane region" description="Helical" evidence="2">
    <location>
        <begin position="21"/>
        <end position="39"/>
    </location>
</feature>
<keyword evidence="2" id="KW-0812">Transmembrane</keyword>
<protein>
    <recommendedName>
        <fullName evidence="5">Secreted protein</fullName>
    </recommendedName>
</protein>
<organism evidence="3 4">
    <name type="scientific">Williamsia phyllosphaerae</name>
    <dbReference type="NCBI Taxonomy" id="885042"/>
    <lineage>
        <taxon>Bacteria</taxon>
        <taxon>Bacillati</taxon>
        <taxon>Actinomycetota</taxon>
        <taxon>Actinomycetes</taxon>
        <taxon>Mycobacteriales</taxon>
        <taxon>Nocardiaceae</taxon>
        <taxon>Williamsia</taxon>
    </lineage>
</organism>
<dbReference type="EMBL" id="BMCS01000001">
    <property type="protein sequence ID" value="GGF10548.1"/>
    <property type="molecule type" value="Genomic_DNA"/>
</dbReference>
<keyword evidence="2" id="KW-1133">Transmembrane helix</keyword>
<evidence type="ECO:0000313" key="4">
    <source>
        <dbReference type="Proteomes" id="UP000632454"/>
    </source>
</evidence>
<name>A0ABQ1U778_9NOCA</name>
<feature type="compositionally biased region" description="Low complexity" evidence="1">
    <location>
        <begin position="123"/>
        <end position="139"/>
    </location>
</feature>
<evidence type="ECO:0000313" key="3">
    <source>
        <dbReference type="EMBL" id="GGF10548.1"/>
    </source>
</evidence>
<sequence>MQIGTAATGTGVLPRGTRRPIVATFYVMVVLAVLTTIRLCCCVDGTSAQQPEGAVALAASHQAESAATAVPSVRRAHHETASAPTAHCSNHPTVDLAIPTGAAVDHHDPAVLATRALPADEVTPPSSRRTHSSRSPPTTGVTILHDKSVLQI</sequence>
<feature type="region of interest" description="Disordered" evidence="1">
    <location>
        <begin position="115"/>
        <end position="152"/>
    </location>
</feature>
<accession>A0ABQ1U778</accession>
<keyword evidence="2" id="KW-0472">Membrane</keyword>
<reference evidence="4" key="1">
    <citation type="journal article" date="2019" name="Int. J. Syst. Evol. Microbiol.">
        <title>The Global Catalogue of Microorganisms (GCM) 10K type strain sequencing project: providing services to taxonomists for standard genome sequencing and annotation.</title>
        <authorList>
            <consortium name="The Broad Institute Genomics Platform"/>
            <consortium name="The Broad Institute Genome Sequencing Center for Infectious Disease"/>
            <person name="Wu L."/>
            <person name="Ma J."/>
        </authorList>
    </citation>
    <scope>NUCLEOTIDE SEQUENCE [LARGE SCALE GENOMIC DNA]</scope>
    <source>
        <strain evidence="4">CCM 7855</strain>
    </source>
</reference>
<dbReference type="Proteomes" id="UP000632454">
    <property type="component" value="Unassembled WGS sequence"/>
</dbReference>